<dbReference type="OrthoDB" id="3651437at2"/>
<protein>
    <submittedName>
        <fullName evidence="1">D-proline reductase proprotein PrdA</fullName>
        <ecNumber evidence="1">1.21.4.1</ecNumber>
    </submittedName>
</protein>
<dbReference type="PATRIC" id="fig|520767.4.peg.1298"/>
<gene>
    <name evidence="1" type="primary">prdA_2</name>
    <name evidence="1" type="ORF">ATZ99_11940</name>
</gene>
<keyword evidence="1" id="KW-0560">Oxidoreductase</keyword>
<comment type="caution">
    <text evidence="1">The sequence shown here is derived from an EMBL/GenBank/DDBJ whole genome shotgun (WGS) entry which is preliminary data.</text>
</comment>
<name>A0A162MLH3_9FIRM</name>
<evidence type="ECO:0000313" key="1">
    <source>
        <dbReference type="EMBL" id="KYO66566.1"/>
    </source>
</evidence>
<reference evidence="1 2" key="1">
    <citation type="submission" date="2015-12" db="EMBL/GenBank/DDBJ databases">
        <title>Draft genome of Thermovenabulum gondwanense isolated from a red thermophilic microbial mat colonisisng an outflow channel of a bore well.</title>
        <authorList>
            <person name="Patel B.K."/>
        </authorList>
    </citation>
    <scope>NUCLEOTIDE SEQUENCE [LARGE SCALE GENOMIC DNA]</scope>
    <source>
        <strain evidence="1 2">R270</strain>
    </source>
</reference>
<dbReference type="InterPro" id="IPR015417">
    <property type="entry name" value="Gly_reductase_pB_sua/b"/>
</dbReference>
<accession>A0A162MLH3</accession>
<dbReference type="STRING" id="520767.ATZ99_11940"/>
<dbReference type="Pfam" id="PF09338">
    <property type="entry name" value="Gly_reductase"/>
    <property type="match status" value="1"/>
</dbReference>
<dbReference type="EC" id="1.21.4.1" evidence="1"/>
<evidence type="ECO:0000313" key="2">
    <source>
        <dbReference type="Proteomes" id="UP000075737"/>
    </source>
</evidence>
<sequence>MFKISMANAKSVTVEMPEKYVEAIERQKKREKELKKENLRVLPREEVLRELKIREYLIKDIKISDNTKICNNTLYIDSSLTEEALKISQLVKKITFDVIYPENRNIFTNTIMDIIPVMTKVEGKIGEGITHILNGMVVFLTGVDEEGKQVSEFGSSHGVLKDKVAFNMPGTPGNKDIIFRINVVIEKGTGMERRGPLAAHQVADFILDRIRQELKKLSPEEAVNTMVFKDVKRKGLPKVLIVKELGGQGAMHEKIIMPSEPGGVRGGKSIIDLGNVPIILTPNEVKDGGIHSVT</sequence>
<dbReference type="Proteomes" id="UP000075737">
    <property type="component" value="Unassembled WGS sequence"/>
</dbReference>
<organism evidence="1 2">
    <name type="scientific">Thermovenabulum gondwanense</name>
    <dbReference type="NCBI Taxonomy" id="520767"/>
    <lineage>
        <taxon>Bacteria</taxon>
        <taxon>Bacillati</taxon>
        <taxon>Bacillota</taxon>
        <taxon>Clostridia</taxon>
        <taxon>Thermosediminibacterales</taxon>
        <taxon>Thermosediminibacteraceae</taxon>
        <taxon>Thermovenabulum</taxon>
    </lineage>
</organism>
<dbReference type="RefSeq" id="WP_068748317.1">
    <property type="nucleotide sequence ID" value="NZ_LOHZ01000027.1"/>
</dbReference>
<dbReference type="EMBL" id="LOHZ01000027">
    <property type="protein sequence ID" value="KYO66566.1"/>
    <property type="molecule type" value="Genomic_DNA"/>
</dbReference>
<dbReference type="GO" id="GO:0050002">
    <property type="term" value="F:D-proline reductase activity"/>
    <property type="evidence" value="ECO:0007669"/>
    <property type="project" value="UniProtKB-EC"/>
</dbReference>
<proteinExistence type="predicted"/>
<keyword evidence="2" id="KW-1185">Reference proteome</keyword>
<dbReference type="AlphaFoldDB" id="A0A162MLH3"/>